<organism evidence="1">
    <name type="scientific">marine sediment metagenome</name>
    <dbReference type="NCBI Taxonomy" id="412755"/>
    <lineage>
        <taxon>unclassified sequences</taxon>
        <taxon>metagenomes</taxon>
        <taxon>ecological metagenomes</taxon>
    </lineage>
</organism>
<comment type="caution">
    <text evidence="1">The sequence shown here is derived from an EMBL/GenBank/DDBJ whole genome shotgun (WGS) entry which is preliminary data.</text>
</comment>
<accession>A0A0F9MZD9</accession>
<protein>
    <submittedName>
        <fullName evidence="1">Uncharacterized protein</fullName>
    </submittedName>
</protein>
<dbReference type="AlphaFoldDB" id="A0A0F9MZD9"/>
<dbReference type="EMBL" id="LAZR01007935">
    <property type="protein sequence ID" value="KKM81960.1"/>
    <property type="molecule type" value="Genomic_DNA"/>
</dbReference>
<reference evidence="1" key="1">
    <citation type="journal article" date="2015" name="Nature">
        <title>Complex archaea that bridge the gap between prokaryotes and eukaryotes.</title>
        <authorList>
            <person name="Spang A."/>
            <person name="Saw J.H."/>
            <person name="Jorgensen S.L."/>
            <person name="Zaremba-Niedzwiedzka K."/>
            <person name="Martijn J."/>
            <person name="Lind A.E."/>
            <person name="van Eijk R."/>
            <person name="Schleper C."/>
            <person name="Guy L."/>
            <person name="Ettema T.J."/>
        </authorList>
    </citation>
    <scope>NUCLEOTIDE SEQUENCE</scope>
</reference>
<gene>
    <name evidence="1" type="ORF">LCGC14_1324540</name>
</gene>
<name>A0A0F9MZD9_9ZZZZ</name>
<proteinExistence type="predicted"/>
<sequence>MLKLKFKEDTVTILEGEDTTEGKMLTGVKGSIRLKTPFGDREINRVKNKKGKILKNNRVEGR</sequence>
<evidence type="ECO:0000313" key="1">
    <source>
        <dbReference type="EMBL" id="KKM81960.1"/>
    </source>
</evidence>